<organism evidence="1 2">
    <name type="scientific">Romanomermis culicivorax</name>
    <name type="common">Nematode worm</name>
    <dbReference type="NCBI Taxonomy" id="13658"/>
    <lineage>
        <taxon>Eukaryota</taxon>
        <taxon>Metazoa</taxon>
        <taxon>Ecdysozoa</taxon>
        <taxon>Nematoda</taxon>
        <taxon>Enoplea</taxon>
        <taxon>Dorylaimia</taxon>
        <taxon>Mermithida</taxon>
        <taxon>Mermithoidea</taxon>
        <taxon>Mermithidae</taxon>
        <taxon>Romanomermis</taxon>
    </lineage>
</organism>
<dbReference type="WBParaSite" id="nRc.2.0.1.t36733-RA">
    <property type="protein sequence ID" value="nRc.2.0.1.t36733-RA"/>
    <property type="gene ID" value="nRc.2.0.1.g36733"/>
</dbReference>
<protein>
    <submittedName>
        <fullName evidence="2">Uncharacterized protein</fullName>
    </submittedName>
</protein>
<keyword evidence="1" id="KW-1185">Reference proteome</keyword>
<proteinExistence type="predicted"/>
<dbReference type="Proteomes" id="UP000887565">
    <property type="component" value="Unplaced"/>
</dbReference>
<sequence>MEEMEREMAIPMDDLGNPIPPKDYGVIVAENVAKFNQEQGDAYQRCAVADVKKSKSLKMNRIRPCRISFEWKKQGEDECDSQKLFSNSEGRVDRCIVCGVNSNYQCKQSAVLESPDHALPEYISFIAVAQKPMELFKCKVTLIIIAYSYTIK</sequence>
<accession>A0A915KD63</accession>
<evidence type="ECO:0000313" key="2">
    <source>
        <dbReference type="WBParaSite" id="nRc.2.0.1.t36733-RA"/>
    </source>
</evidence>
<name>A0A915KD63_ROMCU</name>
<reference evidence="2" key="1">
    <citation type="submission" date="2022-11" db="UniProtKB">
        <authorList>
            <consortium name="WormBaseParasite"/>
        </authorList>
    </citation>
    <scope>IDENTIFICATION</scope>
</reference>
<dbReference type="AlphaFoldDB" id="A0A915KD63"/>
<evidence type="ECO:0000313" key="1">
    <source>
        <dbReference type="Proteomes" id="UP000887565"/>
    </source>
</evidence>